<feature type="compositionally biased region" description="Polar residues" evidence="1">
    <location>
        <begin position="113"/>
        <end position="125"/>
    </location>
</feature>
<evidence type="ECO:0000313" key="3">
    <source>
        <dbReference type="Proteomes" id="UP000701801"/>
    </source>
</evidence>
<feature type="compositionally biased region" description="Low complexity" evidence="1">
    <location>
        <begin position="127"/>
        <end position="146"/>
    </location>
</feature>
<evidence type="ECO:0000256" key="1">
    <source>
        <dbReference type="SAM" id="MobiDB-lite"/>
    </source>
</evidence>
<feature type="region of interest" description="Disordered" evidence="1">
    <location>
        <begin position="290"/>
        <end position="381"/>
    </location>
</feature>
<evidence type="ECO:0000313" key="2">
    <source>
        <dbReference type="EMBL" id="CAG8972499.1"/>
    </source>
</evidence>
<name>A0A9N9LC40_9HELO</name>
<dbReference type="PANTHER" id="PTHR42111:SF1">
    <property type="entry name" value="YALI0D23727P"/>
    <property type="match status" value="1"/>
</dbReference>
<feature type="compositionally biased region" description="Polar residues" evidence="1">
    <location>
        <begin position="304"/>
        <end position="316"/>
    </location>
</feature>
<gene>
    <name evidence="2" type="ORF">HYALB_00001190</name>
</gene>
<dbReference type="EMBL" id="CAJVRM010000045">
    <property type="protein sequence ID" value="CAG8972499.1"/>
    <property type="molecule type" value="Genomic_DNA"/>
</dbReference>
<feature type="compositionally biased region" description="Polar residues" evidence="1">
    <location>
        <begin position="1"/>
        <end position="27"/>
    </location>
</feature>
<sequence>MMSASEASTLQPNTPVQGSHPVANTSKVPLLGEGFQESKRVAVSLSTENSDLEHKGTNTTSEGGKHGKRRLFGFGKKKDDDRSKVKEKLEPASNMDIGIAQTQMAAPVPQRAPLQNTSRQRSSQHYPVPSSPQRNPSSSSPRVVSPAGSQIFERDVQESSTLSPNSPAIPSHIQTENHIPPVLDASSEAITNNNLDPDSVEIVMHSSHQPAAVTVTGVGSSEPTGGNWADDLVAHPDKDDAASNYGALDSADVRRLSFISFSDIVQSEHAEHTGCRDSIYVGGLNTLSSGVRSPSPVRSPVSSQGFNTSPPTSKSASIMGVDMSPRSKALGSPTSMHGNGELTIETMAQTIRRTGSGDLSGVRSQPLSPASPDGFSDRAFR</sequence>
<protein>
    <submittedName>
        <fullName evidence="2">Uncharacterized protein</fullName>
    </submittedName>
</protein>
<feature type="compositionally biased region" description="Polar residues" evidence="1">
    <location>
        <begin position="158"/>
        <end position="174"/>
    </location>
</feature>
<organism evidence="2 3">
    <name type="scientific">Hymenoscyphus albidus</name>
    <dbReference type="NCBI Taxonomy" id="595503"/>
    <lineage>
        <taxon>Eukaryota</taxon>
        <taxon>Fungi</taxon>
        <taxon>Dikarya</taxon>
        <taxon>Ascomycota</taxon>
        <taxon>Pezizomycotina</taxon>
        <taxon>Leotiomycetes</taxon>
        <taxon>Helotiales</taxon>
        <taxon>Helotiaceae</taxon>
        <taxon>Hymenoscyphus</taxon>
    </lineage>
</organism>
<feature type="compositionally biased region" description="Basic and acidic residues" evidence="1">
    <location>
        <begin position="76"/>
        <end position="90"/>
    </location>
</feature>
<dbReference type="PANTHER" id="PTHR42111">
    <property type="entry name" value="YALI0D23727P"/>
    <property type="match status" value="1"/>
</dbReference>
<feature type="compositionally biased region" description="Low complexity" evidence="1">
    <location>
        <begin position="290"/>
        <end position="303"/>
    </location>
</feature>
<comment type="caution">
    <text evidence="2">The sequence shown here is derived from an EMBL/GenBank/DDBJ whole genome shotgun (WGS) entry which is preliminary data.</text>
</comment>
<reference evidence="2" key="1">
    <citation type="submission" date="2021-07" db="EMBL/GenBank/DDBJ databases">
        <authorList>
            <person name="Durling M."/>
        </authorList>
    </citation>
    <scope>NUCLEOTIDE SEQUENCE</scope>
</reference>
<dbReference type="OrthoDB" id="5364312at2759"/>
<accession>A0A9N9LC40</accession>
<dbReference type="AlphaFoldDB" id="A0A9N9LC40"/>
<keyword evidence="3" id="KW-1185">Reference proteome</keyword>
<feature type="region of interest" description="Disordered" evidence="1">
    <location>
        <begin position="1"/>
        <end position="174"/>
    </location>
</feature>
<proteinExistence type="predicted"/>
<dbReference type="Proteomes" id="UP000701801">
    <property type="component" value="Unassembled WGS sequence"/>
</dbReference>